<keyword evidence="6 8" id="KW-0012">Acyltransferase</keyword>
<dbReference type="UniPathway" id="UPA00068">
    <property type="reaction ID" value="UER00106"/>
</dbReference>
<evidence type="ECO:0000256" key="3">
    <source>
        <dbReference type="ARBA" id="ARBA00022571"/>
    </source>
</evidence>
<dbReference type="GO" id="GO:0005737">
    <property type="term" value="C:cytoplasm"/>
    <property type="evidence" value="ECO:0007669"/>
    <property type="project" value="UniProtKB-SubCell"/>
</dbReference>
<evidence type="ECO:0000313" key="10">
    <source>
        <dbReference type="EMBL" id="SIO12899.1"/>
    </source>
</evidence>
<proteinExistence type="inferred from homology"/>
<reference evidence="10 11" key="1">
    <citation type="submission" date="2016-12" db="EMBL/GenBank/DDBJ databases">
        <authorList>
            <person name="Song W.-J."/>
            <person name="Kurnit D.M."/>
        </authorList>
    </citation>
    <scope>NUCLEOTIDE SEQUENCE [LARGE SCALE GENOMIC DNA]</scope>
    <source>
        <strain evidence="10 11">ATCC 49181</strain>
    </source>
</reference>
<dbReference type="CDD" id="cd04237">
    <property type="entry name" value="AAK_NAGS-ABP"/>
    <property type="match status" value="1"/>
</dbReference>
<dbReference type="EMBL" id="FSRO01000001">
    <property type="protein sequence ID" value="SIO12899.1"/>
    <property type="molecule type" value="Genomic_DNA"/>
</dbReference>
<dbReference type="Gene3D" id="3.40.630.30">
    <property type="match status" value="1"/>
</dbReference>
<dbReference type="Gene3D" id="3.40.1160.10">
    <property type="entry name" value="Acetylglutamate kinase-like"/>
    <property type="match status" value="1"/>
</dbReference>
<dbReference type="Pfam" id="PF13508">
    <property type="entry name" value="Acetyltransf_7"/>
    <property type="match status" value="1"/>
</dbReference>
<dbReference type="InterPro" id="IPR001048">
    <property type="entry name" value="Asp/Glu/Uridylate_kinase"/>
</dbReference>
<sequence length="445" mass="49492">MKSNTDFVNWFRSVAPYAHAFRNKIFIIAFSGEMVTDAKFVDFIHDINLLASLGVRLVLVHGARSQIDLRLDECKLQTKSVMGMRVTDPATLQRVKESVGRIHIEIEALLSMGLPNSPMANAAIRVTSGNFVTACPIGVINGVDLMHTGKVRKINAAMIRTRLEQGDVALISPLGNSPTGEIFNLTLENVATEVAIALNAEKLIFLLDVPGISEEFTDKPQTLLRELTVAESRLLLTKHANNTIKLPLAIEQCLSYAIKACESSIARVHLISRHIDGAILQELFTHSGIGTMISRESLQSLRNAKIEDVGGILQLIEPLEAEGVLVRRNRELLEIEINRFIVYEHDGMIIGCAALYPFPDENACELACLAVHPDYRNSERGNTLLKYAEAQTIAQGSKKLFALTTRTTHWFIEHGFKEIALSDLPKAKQGLYNYQRRSKVFMKHL</sequence>
<evidence type="ECO:0000256" key="7">
    <source>
        <dbReference type="ARBA" id="ARBA00048372"/>
    </source>
</evidence>
<keyword evidence="11" id="KW-1185">Reference proteome</keyword>
<feature type="domain" description="N-acetyltransferase" evidence="9">
    <location>
        <begin position="299"/>
        <end position="445"/>
    </location>
</feature>
<dbReference type="PANTHER" id="PTHR30602">
    <property type="entry name" value="AMINO-ACID ACETYLTRANSFERASE"/>
    <property type="match status" value="1"/>
</dbReference>
<dbReference type="AlphaFoldDB" id="A0A1N6GZG2"/>
<organism evidence="10 11">
    <name type="scientific">Nitrosomonas cryotolerans ATCC 49181</name>
    <dbReference type="NCBI Taxonomy" id="1131553"/>
    <lineage>
        <taxon>Bacteria</taxon>
        <taxon>Pseudomonadati</taxon>
        <taxon>Pseudomonadota</taxon>
        <taxon>Betaproteobacteria</taxon>
        <taxon>Nitrosomonadales</taxon>
        <taxon>Nitrosomonadaceae</taxon>
        <taxon>Nitrosomonas</taxon>
    </lineage>
</organism>
<dbReference type="EC" id="2.3.1.1" evidence="8"/>
<evidence type="ECO:0000256" key="4">
    <source>
        <dbReference type="ARBA" id="ARBA00022605"/>
    </source>
</evidence>
<keyword evidence="4 8" id="KW-0028">Amino-acid biosynthesis</keyword>
<dbReference type="HAMAP" id="MF_01105">
    <property type="entry name" value="N_acetyl_glu_synth"/>
    <property type="match status" value="1"/>
</dbReference>
<keyword evidence="8" id="KW-0963">Cytoplasm</keyword>
<name>A0A1N6GZG2_9PROT</name>
<dbReference type="Proteomes" id="UP000185062">
    <property type="component" value="Unassembled WGS sequence"/>
</dbReference>
<keyword evidence="5 8" id="KW-0808">Transferase</keyword>
<dbReference type="Pfam" id="PF00696">
    <property type="entry name" value="AA_kinase"/>
    <property type="match status" value="1"/>
</dbReference>
<evidence type="ECO:0000256" key="5">
    <source>
        <dbReference type="ARBA" id="ARBA00022679"/>
    </source>
</evidence>
<evidence type="ECO:0000256" key="8">
    <source>
        <dbReference type="HAMAP-Rule" id="MF_01105"/>
    </source>
</evidence>
<dbReference type="GO" id="GO:0006526">
    <property type="term" value="P:L-arginine biosynthetic process"/>
    <property type="evidence" value="ECO:0007669"/>
    <property type="project" value="UniProtKB-UniRule"/>
</dbReference>
<comment type="miscellaneous">
    <text evidence="8">In bacteria which possess the bifunctional enzyme ornithine acetyltransferase/N-acetylglutamate synthase (ArgJ), ArgA fulfills an anaplerotic role.</text>
</comment>
<dbReference type="InterPro" id="IPR010167">
    <property type="entry name" value="NH2A_AcTrfase"/>
</dbReference>
<comment type="subcellular location">
    <subcellularLocation>
        <location evidence="8">Cytoplasm</location>
    </subcellularLocation>
</comment>
<accession>A0A1N6GZG2</accession>
<dbReference type="eggNOG" id="COG0548">
    <property type="taxonomic scope" value="Bacteria"/>
</dbReference>
<comment type="pathway">
    <text evidence="1 8">Amino-acid biosynthesis; L-arginine biosynthesis; N(2)-acetyl-L-ornithine from L-glutamate: step 1/4.</text>
</comment>
<gene>
    <name evidence="8" type="primary">argA</name>
    <name evidence="10" type="ORF">SAMN02743940_0945</name>
</gene>
<comment type="similarity">
    <text evidence="2 8">Belongs to the acetyltransferase family. ArgA subfamily.</text>
</comment>
<evidence type="ECO:0000313" key="11">
    <source>
        <dbReference type="Proteomes" id="UP000185062"/>
    </source>
</evidence>
<evidence type="ECO:0000256" key="2">
    <source>
        <dbReference type="ARBA" id="ARBA00009145"/>
    </source>
</evidence>
<evidence type="ECO:0000256" key="6">
    <source>
        <dbReference type="ARBA" id="ARBA00023315"/>
    </source>
</evidence>
<dbReference type="PROSITE" id="PS51186">
    <property type="entry name" value="GNAT"/>
    <property type="match status" value="1"/>
</dbReference>
<dbReference type="InterPro" id="IPR016181">
    <property type="entry name" value="Acyl_CoA_acyltransferase"/>
</dbReference>
<protein>
    <recommendedName>
        <fullName evidence="8">Amino-acid acetyltransferase</fullName>
        <ecNumber evidence="8">2.3.1.1</ecNumber>
    </recommendedName>
    <alternativeName>
        <fullName evidence="8">N-acetylglutamate synthase</fullName>
        <shortName evidence="8">AGS</shortName>
        <shortName evidence="8">NAGS</shortName>
    </alternativeName>
</protein>
<dbReference type="InterPro" id="IPR036393">
    <property type="entry name" value="AceGlu_kinase-like_sf"/>
</dbReference>
<dbReference type="GO" id="GO:0004042">
    <property type="term" value="F:L-glutamate N-acetyltransferase activity"/>
    <property type="evidence" value="ECO:0007669"/>
    <property type="project" value="UniProtKB-UniRule"/>
</dbReference>
<dbReference type="CDD" id="cd04301">
    <property type="entry name" value="NAT_SF"/>
    <property type="match status" value="1"/>
</dbReference>
<dbReference type="STRING" id="44575.SAMN05216419_102711"/>
<dbReference type="NCBIfam" id="TIGR01890">
    <property type="entry name" value="N-Ac-Glu-synth"/>
    <property type="match status" value="1"/>
</dbReference>
<dbReference type="SUPFAM" id="SSF55729">
    <property type="entry name" value="Acyl-CoA N-acyltransferases (Nat)"/>
    <property type="match status" value="1"/>
</dbReference>
<dbReference type="PIRSF" id="PIRSF000423">
    <property type="entry name" value="ArgA"/>
    <property type="match status" value="1"/>
</dbReference>
<dbReference type="PANTHER" id="PTHR30602:SF12">
    <property type="entry name" value="AMINO-ACID ACETYLTRANSFERASE NAGS1, CHLOROPLASTIC-RELATED"/>
    <property type="match status" value="1"/>
</dbReference>
<dbReference type="InterPro" id="IPR000182">
    <property type="entry name" value="GNAT_dom"/>
</dbReference>
<dbReference type="SUPFAM" id="SSF53633">
    <property type="entry name" value="Carbamate kinase-like"/>
    <property type="match status" value="1"/>
</dbReference>
<dbReference type="InterPro" id="IPR033719">
    <property type="entry name" value="NAGS_kin"/>
</dbReference>
<dbReference type="eggNOG" id="COG1246">
    <property type="taxonomic scope" value="Bacteria"/>
</dbReference>
<dbReference type="NCBIfam" id="NF003641">
    <property type="entry name" value="PRK05279.1"/>
    <property type="match status" value="1"/>
</dbReference>
<dbReference type="RefSeq" id="WP_028462042.1">
    <property type="nucleotide sequence ID" value="NZ_FSRO01000001.1"/>
</dbReference>
<keyword evidence="3 8" id="KW-0055">Arginine biosynthesis</keyword>
<evidence type="ECO:0000256" key="1">
    <source>
        <dbReference type="ARBA" id="ARBA00004925"/>
    </source>
</evidence>
<comment type="catalytic activity">
    <reaction evidence="7 8">
        <text>L-glutamate + acetyl-CoA = N-acetyl-L-glutamate + CoA + H(+)</text>
        <dbReference type="Rhea" id="RHEA:24292"/>
        <dbReference type="ChEBI" id="CHEBI:15378"/>
        <dbReference type="ChEBI" id="CHEBI:29985"/>
        <dbReference type="ChEBI" id="CHEBI:44337"/>
        <dbReference type="ChEBI" id="CHEBI:57287"/>
        <dbReference type="ChEBI" id="CHEBI:57288"/>
        <dbReference type="EC" id="2.3.1.1"/>
    </reaction>
</comment>
<evidence type="ECO:0000259" key="9">
    <source>
        <dbReference type="PROSITE" id="PS51186"/>
    </source>
</evidence>